<dbReference type="OrthoDB" id="5815225at2759"/>
<dbReference type="PANTHER" id="PTHR22898:SF3">
    <property type="entry name" value="ALPHA-1,2-FUCOSYLTRANSFERASE-RELATED"/>
    <property type="match status" value="1"/>
</dbReference>
<dbReference type="Proteomes" id="UP000835052">
    <property type="component" value="Unassembled WGS sequence"/>
</dbReference>
<feature type="region of interest" description="Disordered" evidence="1">
    <location>
        <begin position="1"/>
        <end position="37"/>
    </location>
</feature>
<evidence type="ECO:0000313" key="2">
    <source>
        <dbReference type="EMBL" id="CAD6189322.1"/>
    </source>
</evidence>
<accession>A0A8S1H1W4</accession>
<evidence type="ECO:0000313" key="3">
    <source>
        <dbReference type="Proteomes" id="UP000835052"/>
    </source>
</evidence>
<name>A0A8S1H1W4_9PELO</name>
<dbReference type="PANTHER" id="PTHR22898">
    <property type="entry name" value="UNCHARACTERIZED GLYCOSOL TRANSFERASE-RELATED"/>
    <property type="match status" value="1"/>
</dbReference>
<reference evidence="2" key="1">
    <citation type="submission" date="2020-10" db="EMBL/GenBank/DDBJ databases">
        <authorList>
            <person name="Kikuchi T."/>
        </authorList>
    </citation>
    <scope>NUCLEOTIDE SEQUENCE</scope>
    <source>
        <strain evidence="2">NKZ352</strain>
    </source>
</reference>
<organism evidence="2 3">
    <name type="scientific">Caenorhabditis auriculariae</name>
    <dbReference type="NCBI Taxonomy" id="2777116"/>
    <lineage>
        <taxon>Eukaryota</taxon>
        <taxon>Metazoa</taxon>
        <taxon>Ecdysozoa</taxon>
        <taxon>Nematoda</taxon>
        <taxon>Chromadorea</taxon>
        <taxon>Rhabditida</taxon>
        <taxon>Rhabditina</taxon>
        <taxon>Rhabditomorpha</taxon>
        <taxon>Rhabditoidea</taxon>
        <taxon>Rhabditidae</taxon>
        <taxon>Peloderinae</taxon>
        <taxon>Caenorhabditis</taxon>
    </lineage>
</organism>
<protein>
    <submittedName>
        <fullName evidence="2">Uncharacterized protein</fullName>
    </submittedName>
</protein>
<dbReference type="AlphaFoldDB" id="A0A8S1H1W4"/>
<sequence>METTIKQSNKVEKSVDTPKKPEKRPDPVKRKSPKVEMTVTGEDEEKWVALITPRGRVGNQLFYLINGFSIGKTLGRKHFVHSENMARALRVSKQVTDIFPKMEETFTIMDGEGEKKRKFALDSRGISSCCTYEDPMPLKNHTATKLYLLSRWTQSYKYFLPYLEEIKKILEFSPKVVKEGNGVIKDWGIKAKGNNLCVHTRRGDFTEGKYKKGAIATNATFATRALKFLNNKFKPDNIIMFGDSFKFMKSIYKNKVSHHGLEKNFFISTSSEGGDLYLSSKSSWFSKNQSNVFYNNYYRPDRPRATYKDFFPTSWQPLKTFENDTVTIVDRLKDEI</sequence>
<feature type="compositionally biased region" description="Basic and acidic residues" evidence="1">
    <location>
        <begin position="9"/>
        <end position="29"/>
    </location>
</feature>
<dbReference type="InterPro" id="IPR052501">
    <property type="entry name" value="Alpha-1-2_FucT"/>
</dbReference>
<comment type="caution">
    <text evidence="2">The sequence shown here is derived from an EMBL/GenBank/DDBJ whole genome shotgun (WGS) entry which is preliminary data.</text>
</comment>
<proteinExistence type="predicted"/>
<evidence type="ECO:0000256" key="1">
    <source>
        <dbReference type="SAM" id="MobiDB-lite"/>
    </source>
</evidence>
<gene>
    <name evidence="2" type="ORF">CAUJ_LOCUS5241</name>
</gene>
<keyword evidence="3" id="KW-1185">Reference proteome</keyword>
<dbReference type="EMBL" id="CAJGYM010000010">
    <property type="protein sequence ID" value="CAD6189322.1"/>
    <property type="molecule type" value="Genomic_DNA"/>
</dbReference>